<proteinExistence type="predicted"/>
<dbReference type="SUPFAM" id="SSF47384">
    <property type="entry name" value="Homodimeric domain of signal transducing histidine kinase"/>
    <property type="match status" value="1"/>
</dbReference>
<dbReference type="Proteomes" id="UP000218151">
    <property type="component" value="Unassembled WGS sequence"/>
</dbReference>
<sequence>MTAEIAHGLVDADGRLAEAEDALLGLVMRAGGGLGRPVAVPQLATLARLARRLQVPIARSVTVADRDADIELFVRAQPEAEGVRLSVAGWRERQAWRPKGEDAEADLLDTAADWRWESDAALRLRFASIEAGLRYGFDAVGLLGKPVTELFTFEPDTAGQLPIIDALANRRSFSGQPAKLRPSGRPVLVSALARRDAQGAFAGFAGGVVLVERPQPEGVAASIGDRLERALRTPLGRIIANADSIQAGADGPLAPDYAAYAADIASAGRHLLGLVDDLADLEAVERPDFQPELEPIDLADLARRAAGLLSVRAANAGVTIARPEADMSVPAIGDFRRVLQILVNLIGNAVRYSPQGSTVDAVVHPDASVTVTDTGKGIAPDDQARIFEKFERVDPSEPGGSGLGLYIARRLARAMGGDLTVESAPGEGARFTLQLRPPL</sequence>
<accession>A0A2A2SJB7</accession>
<dbReference type="Gene3D" id="1.10.287.130">
    <property type="match status" value="1"/>
</dbReference>
<dbReference type="GO" id="GO:0000155">
    <property type="term" value="F:phosphorelay sensor kinase activity"/>
    <property type="evidence" value="ECO:0007669"/>
    <property type="project" value="InterPro"/>
</dbReference>
<keyword evidence="5" id="KW-0902">Two-component regulatory system</keyword>
<dbReference type="InterPro" id="IPR004358">
    <property type="entry name" value="Sig_transdc_His_kin-like_C"/>
</dbReference>
<organism evidence="7 8">
    <name type="scientific">Sphingomonas lenta</name>
    <dbReference type="NCBI Taxonomy" id="1141887"/>
    <lineage>
        <taxon>Bacteria</taxon>
        <taxon>Pseudomonadati</taxon>
        <taxon>Pseudomonadota</taxon>
        <taxon>Alphaproteobacteria</taxon>
        <taxon>Sphingomonadales</taxon>
        <taxon>Sphingomonadaceae</taxon>
        <taxon>Sphingomonas</taxon>
    </lineage>
</organism>
<dbReference type="Gene3D" id="3.30.565.10">
    <property type="entry name" value="Histidine kinase-like ATPase, C-terminal domain"/>
    <property type="match status" value="1"/>
</dbReference>
<dbReference type="SMART" id="SM00387">
    <property type="entry name" value="HATPase_c"/>
    <property type="match status" value="1"/>
</dbReference>
<comment type="caution">
    <text evidence="7">The sequence shown here is derived from an EMBL/GenBank/DDBJ whole genome shotgun (WGS) entry which is preliminary data.</text>
</comment>
<dbReference type="SUPFAM" id="SSF55874">
    <property type="entry name" value="ATPase domain of HSP90 chaperone/DNA topoisomerase II/histidine kinase"/>
    <property type="match status" value="1"/>
</dbReference>
<dbReference type="InterPro" id="IPR036890">
    <property type="entry name" value="HATPase_C_sf"/>
</dbReference>
<dbReference type="PRINTS" id="PR00344">
    <property type="entry name" value="BCTRLSENSOR"/>
</dbReference>
<dbReference type="InterPro" id="IPR036097">
    <property type="entry name" value="HisK_dim/P_sf"/>
</dbReference>
<feature type="domain" description="Histidine kinase" evidence="6">
    <location>
        <begin position="226"/>
        <end position="439"/>
    </location>
</feature>
<evidence type="ECO:0000256" key="3">
    <source>
        <dbReference type="ARBA" id="ARBA00022679"/>
    </source>
</evidence>
<protein>
    <recommendedName>
        <fullName evidence="2">histidine kinase</fullName>
        <ecNumber evidence="2">2.7.13.3</ecNumber>
    </recommendedName>
</protein>
<dbReference type="OrthoDB" id="7933832at2"/>
<gene>
    <name evidence="7" type="ORF">CKY28_00805</name>
</gene>
<evidence type="ECO:0000313" key="8">
    <source>
        <dbReference type="Proteomes" id="UP000218151"/>
    </source>
</evidence>
<evidence type="ECO:0000259" key="6">
    <source>
        <dbReference type="PROSITE" id="PS50109"/>
    </source>
</evidence>
<dbReference type="PROSITE" id="PS50109">
    <property type="entry name" value="HIS_KIN"/>
    <property type="match status" value="1"/>
</dbReference>
<keyword evidence="8" id="KW-1185">Reference proteome</keyword>
<name>A0A2A2SJB7_9SPHN</name>
<dbReference type="Pfam" id="PF02518">
    <property type="entry name" value="HATPase_c"/>
    <property type="match status" value="1"/>
</dbReference>
<dbReference type="InterPro" id="IPR050736">
    <property type="entry name" value="Sensor_HK_Regulatory"/>
</dbReference>
<keyword evidence="4 7" id="KW-0418">Kinase</keyword>
<keyword evidence="3" id="KW-0808">Transferase</keyword>
<evidence type="ECO:0000256" key="1">
    <source>
        <dbReference type="ARBA" id="ARBA00000085"/>
    </source>
</evidence>
<evidence type="ECO:0000256" key="5">
    <source>
        <dbReference type="ARBA" id="ARBA00023012"/>
    </source>
</evidence>
<evidence type="ECO:0000313" key="7">
    <source>
        <dbReference type="EMBL" id="PAX09332.1"/>
    </source>
</evidence>
<dbReference type="RefSeq" id="WP_095996438.1">
    <property type="nucleotide sequence ID" value="NZ_NSLI01000001.1"/>
</dbReference>
<dbReference type="InterPro" id="IPR005467">
    <property type="entry name" value="His_kinase_dom"/>
</dbReference>
<dbReference type="EMBL" id="NSLI01000001">
    <property type="protein sequence ID" value="PAX09332.1"/>
    <property type="molecule type" value="Genomic_DNA"/>
</dbReference>
<dbReference type="PANTHER" id="PTHR43711">
    <property type="entry name" value="TWO-COMPONENT HISTIDINE KINASE"/>
    <property type="match status" value="1"/>
</dbReference>
<dbReference type="PANTHER" id="PTHR43711:SF1">
    <property type="entry name" value="HISTIDINE KINASE 1"/>
    <property type="match status" value="1"/>
</dbReference>
<dbReference type="SUPFAM" id="SSF55785">
    <property type="entry name" value="PYP-like sensor domain (PAS domain)"/>
    <property type="match status" value="1"/>
</dbReference>
<dbReference type="InterPro" id="IPR003594">
    <property type="entry name" value="HATPase_dom"/>
</dbReference>
<dbReference type="InterPro" id="IPR035965">
    <property type="entry name" value="PAS-like_dom_sf"/>
</dbReference>
<evidence type="ECO:0000256" key="2">
    <source>
        <dbReference type="ARBA" id="ARBA00012438"/>
    </source>
</evidence>
<reference evidence="8" key="1">
    <citation type="submission" date="2017-09" db="EMBL/GenBank/DDBJ databases">
        <authorList>
            <person name="Feng G."/>
            <person name="Zhu H."/>
        </authorList>
    </citation>
    <scope>NUCLEOTIDE SEQUENCE [LARGE SCALE GENOMIC DNA]</scope>
    <source>
        <strain evidence="8">1PNM-20</strain>
    </source>
</reference>
<evidence type="ECO:0000256" key="4">
    <source>
        <dbReference type="ARBA" id="ARBA00022777"/>
    </source>
</evidence>
<dbReference type="EC" id="2.7.13.3" evidence="2"/>
<comment type="catalytic activity">
    <reaction evidence="1">
        <text>ATP + protein L-histidine = ADP + protein N-phospho-L-histidine.</text>
        <dbReference type="EC" id="2.7.13.3"/>
    </reaction>
</comment>
<dbReference type="AlphaFoldDB" id="A0A2A2SJB7"/>